<dbReference type="Proteomes" id="UP000327157">
    <property type="component" value="Chromosome 8"/>
</dbReference>
<sequence length="142" mass="16748">MYEYQPESMFVHHMRRIIVQLYMDLLLLDCAALKFWIGAISEDAPPSSEIQLSLYSLRLSASLFFQVYFDYMRSFRVEFDEFFEEGMISEIEVGLGPCGELWYPSYPERHGWKYPGIGEFQNVQFCPVNCTMSFHISYVECI</sequence>
<evidence type="ECO:0000256" key="2">
    <source>
        <dbReference type="ARBA" id="ARBA00023277"/>
    </source>
</evidence>
<organism evidence="5 6">
    <name type="scientific">Pyrus ussuriensis x Pyrus communis</name>
    <dbReference type="NCBI Taxonomy" id="2448454"/>
    <lineage>
        <taxon>Eukaryota</taxon>
        <taxon>Viridiplantae</taxon>
        <taxon>Streptophyta</taxon>
        <taxon>Embryophyta</taxon>
        <taxon>Tracheophyta</taxon>
        <taxon>Spermatophyta</taxon>
        <taxon>Magnoliopsida</taxon>
        <taxon>eudicotyledons</taxon>
        <taxon>Gunneridae</taxon>
        <taxon>Pentapetalae</taxon>
        <taxon>rosids</taxon>
        <taxon>fabids</taxon>
        <taxon>Rosales</taxon>
        <taxon>Rosaceae</taxon>
        <taxon>Amygdaloideae</taxon>
        <taxon>Maleae</taxon>
        <taxon>Pyrus</taxon>
    </lineage>
</organism>
<protein>
    <recommendedName>
        <fullName evidence="4">Beta-amylase</fullName>
        <ecNumber evidence="4">3.2.1.2</ecNumber>
    </recommendedName>
</protein>
<keyword evidence="6" id="KW-1185">Reference proteome</keyword>
<evidence type="ECO:0000256" key="3">
    <source>
        <dbReference type="ARBA" id="ARBA00023326"/>
    </source>
</evidence>
<keyword evidence="3 4" id="KW-0624">Polysaccharide degradation</keyword>
<dbReference type="AlphaFoldDB" id="A0A5N5HM21"/>
<reference evidence="6" key="2">
    <citation type="submission" date="2019-10" db="EMBL/GenBank/DDBJ databases">
        <title>A de novo genome assembly of a pear dwarfing rootstock.</title>
        <authorList>
            <person name="Wang F."/>
            <person name="Wang J."/>
            <person name="Li S."/>
            <person name="Zhang Y."/>
            <person name="Fang M."/>
            <person name="Ma L."/>
            <person name="Zhao Y."/>
            <person name="Jiang S."/>
        </authorList>
    </citation>
    <scope>NUCLEOTIDE SEQUENCE [LARGE SCALE GENOMIC DNA]</scope>
</reference>
<evidence type="ECO:0000313" key="6">
    <source>
        <dbReference type="Proteomes" id="UP000327157"/>
    </source>
</evidence>
<comment type="caution">
    <text evidence="5">The sequence shown here is derived from an EMBL/GenBank/DDBJ whole genome shotgun (WGS) entry which is preliminary data.</text>
</comment>
<comment type="similarity">
    <text evidence="1 4">Belongs to the glycosyl hydrolase 14 family.</text>
</comment>
<dbReference type="GO" id="GO:0000272">
    <property type="term" value="P:polysaccharide catabolic process"/>
    <property type="evidence" value="ECO:0007669"/>
    <property type="project" value="UniProtKB-KW"/>
</dbReference>
<evidence type="ECO:0000256" key="4">
    <source>
        <dbReference type="RuleBase" id="RU000509"/>
    </source>
</evidence>
<evidence type="ECO:0000313" key="5">
    <source>
        <dbReference type="EMBL" id="KAB2629006.1"/>
    </source>
</evidence>
<dbReference type="InterPro" id="IPR001554">
    <property type="entry name" value="Glyco_hydro_14"/>
</dbReference>
<accession>A0A5N5HM21</accession>
<reference evidence="5 6" key="3">
    <citation type="submission" date="2019-11" db="EMBL/GenBank/DDBJ databases">
        <title>A de novo genome assembly of a pear dwarfing rootstock.</title>
        <authorList>
            <person name="Wang F."/>
            <person name="Wang J."/>
            <person name="Li S."/>
            <person name="Zhang Y."/>
            <person name="Fang M."/>
            <person name="Ma L."/>
            <person name="Zhao Y."/>
            <person name="Jiang S."/>
        </authorList>
    </citation>
    <scope>NUCLEOTIDE SEQUENCE [LARGE SCALE GENOMIC DNA]</scope>
    <source>
        <strain evidence="5">S2</strain>
        <tissue evidence="5">Leaf</tissue>
    </source>
</reference>
<dbReference type="Pfam" id="PF01373">
    <property type="entry name" value="Glyco_hydro_14"/>
    <property type="match status" value="1"/>
</dbReference>
<keyword evidence="4" id="KW-0326">Glycosidase</keyword>
<dbReference type="EMBL" id="SMOL01000148">
    <property type="protein sequence ID" value="KAB2629006.1"/>
    <property type="molecule type" value="Genomic_DNA"/>
</dbReference>
<gene>
    <name evidence="5" type="ORF">D8674_033801</name>
</gene>
<reference evidence="5 6" key="1">
    <citation type="submission" date="2019-09" db="EMBL/GenBank/DDBJ databases">
        <authorList>
            <person name="Ou C."/>
        </authorList>
    </citation>
    <scope>NUCLEOTIDE SEQUENCE [LARGE SCALE GENOMIC DNA]</scope>
    <source>
        <strain evidence="5">S2</strain>
        <tissue evidence="5">Leaf</tissue>
    </source>
</reference>
<evidence type="ECO:0000256" key="1">
    <source>
        <dbReference type="ARBA" id="ARBA00005652"/>
    </source>
</evidence>
<name>A0A5N5HM21_9ROSA</name>
<dbReference type="GO" id="GO:0016161">
    <property type="term" value="F:beta-amylase activity"/>
    <property type="evidence" value="ECO:0007669"/>
    <property type="project" value="UniProtKB-EC"/>
</dbReference>
<dbReference type="PANTHER" id="PTHR31352:SF47">
    <property type="entry name" value="BETA-AMYLASE 7"/>
    <property type="match status" value="1"/>
</dbReference>
<comment type="catalytic activity">
    <reaction evidence="4">
        <text>Hydrolysis of (1-&gt;4)-alpha-D-glucosidic linkages in polysaccharides so as to remove successive maltose units from the non-reducing ends of the chains.</text>
        <dbReference type="EC" id="3.2.1.2"/>
    </reaction>
</comment>
<dbReference type="SUPFAM" id="SSF51445">
    <property type="entry name" value="(Trans)glycosidases"/>
    <property type="match status" value="1"/>
</dbReference>
<dbReference type="OrthoDB" id="1717900at2759"/>
<keyword evidence="4" id="KW-0378">Hydrolase</keyword>
<dbReference type="InterPro" id="IPR017853">
    <property type="entry name" value="GH"/>
</dbReference>
<dbReference type="Gene3D" id="3.20.20.80">
    <property type="entry name" value="Glycosidases"/>
    <property type="match status" value="1"/>
</dbReference>
<proteinExistence type="inferred from homology"/>
<dbReference type="PANTHER" id="PTHR31352">
    <property type="entry name" value="BETA-AMYLASE 1, CHLOROPLASTIC"/>
    <property type="match status" value="1"/>
</dbReference>
<keyword evidence="2 4" id="KW-0119">Carbohydrate metabolism</keyword>
<dbReference type="EC" id="3.2.1.2" evidence="4"/>